<evidence type="ECO:0000256" key="1">
    <source>
        <dbReference type="ARBA" id="ARBA00044755"/>
    </source>
</evidence>
<dbReference type="PANTHER" id="PTHR35024:SF4">
    <property type="entry name" value="POLYMER-FORMING CYTOSKELETAL PROTEIN"/>
    <property type="match status" value="1"/>
</dbReference>
<sequence length="141" mass="14925">MMGYYDGDILPHSGYNYSMFGRKKETELSSQEVRTIVGPGCLFEGNLTLPEGLIRIDGEVIGNIKGSGGLIIGESGSVKGDLSAENVVVYGRVHGNIKARSLEIRASGRVDGDIQVQELVVEKGAIYNGKCSMGVEGSEAG</sequence>
<protein>
    <submittedName>
        <fullName evidence="2">Polymer-forming cytoskeletal protein</fullName>
    </submittedName>
</protein>
<organism evidence="2">
    <name type="scientific">Thermocrinis ruber</name>
    <dbReference type="NCBI Taxonomy" id="75906"/>
    <lineage>
        <taxon>Bacteria</taxon>
        <taxon>Pseudomonadati</taxon>
        <taxon>Aquificota</taxon>
        <taxon>Aquificia</taxon>
        <taxon>Aquificales</taxon>
        <taxon>Aquificaceae</taxon>
        <taxon>Thermocrinis</taxon>
    </lineage>
</organism>
<reference evidence="2" key="1">
    <citation type="journal article" date="2020" name="mSystems">
        <title>Genome- and Community-Level Interaction Insights into Carbon Utilization and Element Cycling Functions of Hydrothermarchaeota in Hydrothermal Sediment.</title>
        <authorList>
            <person name="Zhou Z."/>
            <person name="Liu Y."/>
            <person name="Xu W."/>
            <person name="Pan J."/>
            <person name="Luo Z.H."/>
            <person name="Li M."/>
        </authorList>
    </citation>
    <scope>NUCLEOTIDE SEQUENCE [LARGE SCALE GENOMIC DNA]</scope>
    <source>
        <strain evidence="2">SpSt-114</strain>
    </source>
</reference>
<dbReference type="PANTHER" id="PTHR35024">
    <property type="entry name" value="HYPOTHETICAL CYTOSOLIC PROTEIN"/>
    <property type="match status" value="1"/>
</dbReference>
<gene>
    <name evidence="2" type="ORF">ENN04_01995</name>
</gene>
<dbReference type="Pfam" id="PF04519">
    <property type="entry name" value="Bactofilin"/>
    <property type="match status" value="1"/>
</dbReference>
<evidence type="ECO:0000313" key="2">
    <source>
        <dbReference type="EMBL" id="HHO73391.1"/>
    </source>
</evidence>
<accession>A0A7C5X0H6</accession>
<comment type="caution">
    <text evidence="2">The sequence shown here is derived from an EMBL/GenBank/DDBJ whole genome shotgun (WGS) entry which is preliminary data.</text>
</comment>
<dbReference type="EMBL" id="DSAC01000024">
    <property type="protein sequence ID" value="HHO73391.1"/>
    <property type="molecule type" value="Genomic_DNA"/>
</dbReference>
<name>A0A7C5X0H6_9AQUI</name>
<dbReference type="InterPro" id="IPR007607">
    <property type="entry name" value="BacA/B"/>
</dbReference>
<proteinExistence type="inferred from homology"/>
<comment type="similarity">
    <text evidence="1">Belongs to the bactofilin family.</text>
</comment>
<dbReference type="AlphaFoldDB" id="A0A7C5X0H6"/>